<accession>A0A7R9CTF2</accession>
<dbReference type="EMBL" id="OC318485">
    <property type="protein sequence ID" value="CAD7402194.1"/>
    <property type="molecule type" value="Genomic_DNA"/>
</dbReference>
<gene>
    <name evidence="4" type="ORF">TCEB3V08_LOCUS6363</name>
</gene>
<evidence type="ECO:0000259" key="3">
    <source>
        <dbReference type="SMART" id="SM00694"/>
    </source>
</evidence>
<sequence length="745" mass="82836">MPSSLLFAINNEGRVFGLSTTGTKWREFVYLGLEFKHLSAVPHFMWAVGGDRQVYVHVHGLDIPIRIKEESYENERWLPLEGFSGRLLPTDRYHFSSADGTKDRSFEKIRSPSMAWQWEGEWHLETTLDEINGWSYAIDFPATFHPKKQWKSCVRRRKWIRYRRYSALNSWCAIAPLHKDPTQEPFIDVAAGGQNVPGGDPGHLLVWAITAHGRVMFRTGVSTTAPEGLRWSSITVPPGWEVTQISVGPTGLVWAVLWNGRALVRTGVTRENPTGDFWLEIAAPEELKLLQVSVGTNAIWAVTRDHRVWFRKGVRGESAGTNDELAKGSGWVEMVGNMASVSVASNDQVTCKSARDKQARSWSSLSRGNPSTSEPPSVLRDWEETSRSAPTPTSLRLQPALWQKSSDGTSLLNRADLSEESVAESNSTGKRSEEDIHSSEQSSTEALHAIPTIKEHSEGCVTELPPVFVVEKAGAKKSSSVWSPIRSVGSVVHAELDGVAFDPEGSGDSGVFGEGYDEDDLFEDEGDMVWVMVEAGACHVDPMFIEIHTTSEMETCKPWRLKIIQELKRTAREVTGFDDYEKAVEMSSWVKTGKARCLLKDTTNQYEDCTLELEWVGCEKGSLDSGTLTITSPDKTHTKMQFSLSEITCVVCCSEPAHPRIAIHTPKLTRGSTPLKLEFSGDLDMEDWMANLTSGNKESLPIKGGQSSWLQIDLTISDVTLRNKELDRSNGKPNIDESCGMEEAL</sequence>
<evidence type="ECO:0000259" key="2">
    <source>
        <dbReference type="SMART" id="SM00693"/>
    </source>
</evidence>
<dbReference type="GO" id="GO:0016020">
    <property type="term" value="C:membrane"/>
    <property type="evidence" value="ECO:0007669"/>
    <property type="project" value="InterPro"/>
</dbReference>
<dbReference type="InterPro" id="IPR006624">
    <property type="entry name" value="Beta-propeller_rpt_TECPR"/>
</dbReference>
<protein>
    <recommendedName>
        <fullName evidence="2 3">Peroxin/Ferlin domain-containing protein</fullName>
    </recommendedName>
</protein>
<proteinExistence type="predicted"/>
<feature type="compositionally biased region" description="Polar residues" evidence="1">
    <location>
        <begin position="403"/>
        <end position="412"/>
    </location>
</feature>
<evidence type="ECO:0000313" key="4">
    <source>
        <dbReference type="EMBL" id="CAD7402194.1"/>
    </source>
</evidence>
<dbReference type="InterPro" id="IPR006614">
    <property type="entry name" value="Peroxin/Ferlin"/>
</dbReference>
<dbReference type="PANTHER" id="PTHR23250">
    <property type="entry name" value="DYSFERLIN-RELATED"/>
    <property type="match status" value="1"/>
</dbReference>
<reference evidence="4" key="1">
    <citation type="submission" date="2020-11" db="EMBL/GenBank/DDBJ databases">
        <authorList>
            <person name="Tran Van P."/>
        </authorList>
    </citation>
    <scope>NUCLEOTIDE SEQUENCE</scope>
</reference>
<dbReference type="AlphaFoldDB" id="A0A7R9CTF2"/>
<feature type="domain" description="Peroxin/Ferlin" evidence="2">
    <location>
        <begin position="64"/>
        <end position="125"/>
    </location>
</feature>
<dbReference type="Pfam" id="PF06462">
    <property type="entry name" value="Hyd_WA"/>
    <property type="match status" value="2"/>
</dbReference>
<organism evidence="4">
    <name type="scientific">Timema cristinae</name>
    <name type="common">Walking stick</name>
    <dbReference type="NCBI Taxonomy" id="61476"/>
    <lineage>
        <taxon>Eukaryota</taxon>
        <taxon>Metazoa</taxon>
        <taxon>Ecdysozoa</taxon>
        <taxon>Arthropoda</taxon>
        <taxon>Hexapoda</taxon>
        <taxon>Insecta</taxon>
        <taxon>Pterygota</taxon>
        <taxon>Neoptera</taxon>
        <taxon>Polyneoptera</taxon>
        <taxon>Phasmatodea</taxon>
        <taxon>Timematodea</taxon>
        <taxon>Timematoidea</taxon>
        <taxon>Timematidae</taxon>
        <taxon>Timema</taxon>
    </lineage>
</organism>
<dbReference type="SMART" id="SM00706">
    <property type="entry name" value="TECPR"/>
    <property type="match status" value="4"/>
</dbReference>
<feature type="compositionally biased region" description="Polar residues" evidence="1">
    <location>
        <begin position="360"/>
        <end position="375"/>
    </location>
</feature>
<dbReference type="SMART" id="SM00694">
    <property type="entry name" value="DysFC"/>
    <property type="match status" value="1"/>
</dbReference>
<feature type="region of interest" description="Disordered" evidence="1">
    <location>
        <begin position="726"/>
        <end position="745"/>
    </location>
</feature>
<evidence type="ECO:0000256" key="1">
    <source>
        <dbReference type="SAM" id="MobiDB-lite"/>
    </source>
</evidence>
<feature type="region of interest" description="Disordered" evidence="1">
    <location>
        <begin position="352"/>
        <end position="446"/>
    </location>
</feature>
<dbReference type="PANTHER" id="PTHR23250:SF1">
    <property type="entry name" value="TECTONIN BETA-PROPELLER REPEAT-CONTAINING PROTEIN 1"/>
    <property type="match status" value="1"/>
</dbReference>
<feature type="domain" description="Peroxin/Ferlin" evidence="3">
    <location>
        <begin position="133"/>
        <end position="166"/>
    </location>
</feature>
<dbReference type="SMART" id="SM00693">
    <property type="entry name" value="DysFN"/>
    <property type="match status" value="1"/>
</dbReference>
<name>A0A7R9CTF2_TIMCR</name>
<dbReference type="InterPro" id="IPR051513">
    <property type="entry name" value="Tectonin_beta-prop"/>
</dbReference>
<feature type="compositionally biased region" description="Polar residues" evidence="1">
    <location>
        <begin position="387"/>
        <end position="396"/>
    </location>
</feature>